<sequence length="162" mass="17221">MDGYRVRSASEDDWPLLEALEGAADRVFEPIGFGPLPPAAPAASYADADCVLVVGDPPVGFARLGLVDGTAYLEQLSVHPDQAGQGVGTALLAAACAWAQAAGHRELTLTTYAEIPWNGPFYARRGFRPVAEPGPQMRELRLHEVELGLDALGPRVVMSRAL</sequence>
<gene>
    <name evidence="4" type="ORF">Cco03nite_11140</name>
</gene>
<evidence type="ECO:0000313" key="4">
    <source>
        <dbReference type="EMBL" id="GIG04414.1"/>
    </source>
</evidence>
<dbReference type="GO" id="GO:0016747">
    <property type="term" value="F:acyltransferase activity, transferring groups other than amino-acyl groups"/>
    <property type="evidence" value="ECO:0007669"/>
    <property type="project" value="InterPro"/>
</dbReference>
<dbReference type="PANTHER" id="PTHR43877:SF1">
    <property type="entry name" value="ACETYLTRANSFERASE"/>
    <property type="match status" value="1"/>
</dbReference>
<dbReference type="PROSITE" id="PS51186">
    <property type="entry name" value="GNAT"/>
    <property type="match status" value="1"/>
</dbReference>
<dbReference type="AlphaFoldDB" id="A0A8J3P5F3"/>
<evidence type="ECO:0000313" key="5">
    <source>
        <dbReference type="Proteomes" id="UP000630887"/>
    </source>
</evidence>
<evidence type="ECO:0000256" key="1">
    <source>
        <dbReference type="ARBA" id="ARBA00022679"/>
    </source>
</evidence>
<keyword evidence="5" id="KW-1185">Reference proteome</keyword>
<name>A0A8J3P5F3_9ACTN</name>
<protein>
    <recommendedName>
        <fullName evidence="3">N-acetyltransferase domain-containing protein</fullName>
    </recommendedName>
</protein>
<dbReference type="InterPro" id="IPR050832">
    <property type="entry name" value="Bact_Acetyltransf"/>
</dbReference>
<keyword evidence="1" id="KW-0808">Transferase</keyword>
<dbReference type="CDD" id="cd04301">
    <property type="entry name" value="NAT_SF"/>
    <property type="match status" value="1"/>
</dbReference>
<reference evidence="4 5" key="1">
    <citation type="submission" date="2021-01" db="EMBL/GenBank/DDBJ databases">
        <title>Whole genome shotgun sequence of Catellatospora coxensis NBRC 107359.</title>
        <authorList>
            <person name="Komaki H."/>
            <person name="Tamura T."/>
        </authorList>
    </citation>
    <scope>NUCLEOTIDE SEQUENCE [LARGE SCALE GENOMIC DNA]</scope>
    <source>
        <strain evidence="4 5">NBRC 107359</strain>
    </source>
</reference>
<organism evidence="4 5">
    <name type="scientific">Catellatospora coxensis</name>
    <dbReference type="NCBI Taxonomy" id="310354"/>
    <lineage>
        <taxon>Bacteria</taxon>
        <taxon>Bacillati</taxon>
        <taxon>Actinomycetota</taxon>
        <taxon>Actinomycetes</taxon>
        <taxon>Micromonosporales</taxon>
        <taxon>Micromonosporaceae</taxon>
        <taxon>Catellatospora</taxon>
    </lineage>
</organism>
<accession>A0A8J3P5F3</accession>
<dbReference type="Proteomes" id="UP000630887">
    <property type="component" value="Unassembled WGS sequence"/>
</dbReference>
<dbReference type="InterPro" id="IPR016181">
    <property type="entry name" value="Acyl_CoA_acyltransferase"/>
</dbReference>
<dbReference type="Gene3D" id="3.40.630.30">
    <property type="match status" value="1"/>
</dbReference>
<dbReference type="InterPro" id="IPR000182">
    <property type="entry name" value="GNAT_dom"/>
</dbReference>
<keyword evidence="2" id="KW-0012">Acyltransferase</keyword>
<evidence type="ECO:0000259" key="3">
    <source>
        <dbReference type="PROSITE" id="PS51186"/>
    </source>
</evidence>
<comment type="caution">
    <text evidence="4">The sequence shown here is derived from an EMBL/GenBank/DDBJ whole genome shotgun (WGS) entry which is preliminary data.</text>
</comment>
<evidence type="ECO:0000256" key="2">
    <source>
        <dbReference type="ARBA" id="ARBA00023315"/>
    </source>
</evidence>
<proteinExistence type="predicted"/>
<dbReference type="SUPFAM" id="SSF55729">
    <property type="entry name" value="Acyl-CoA N-acyltransferases (Nat)"/>
    <property type="match status" value="1"/>
</dbReference>
<dbReference type="EMBL" id="BONI01000006">
    <property type="protein sequence ID" value="GIG04414.1"/>
    <property type="molecule type" value="Genomic_DNA"/>
</dbReference>
<dbReference type="Pfam" id="PF00583">
    <property type="entry name" value="Acetyltransf_1"/>
    <property type="match status" value="1"/>
</dbReference>
<feature type="domain" description="N-acetyltransferase" evidence="3">
    <location>
        <begin position="4"/>
        <end position="152"/>
    </location>
</feature>
<dbReference type="PANTHER" id="PTHR43877">
    <property type="entry name" value="AMINOALKYLPHOSPHONATE N-ACETYLTRANSFERASE-RELATED-RELATED"/>
    <property type="match status" value="1"/>
</dbReference>